<dbReference type="EMBL" id="JBHMCA010000023">
    <property type="protein sequence ID" value="MFB9443774.1"/>
    <property type="molecule type" value="Genomic_DNA"/>
</dbReference>
<evidence type="ECO:0000313" key="2">
    <source>
        <dbReference type="EMBL" id="MFB9443774.1"/>
    </source>
</evidence>
<dbReference type="Proteomes" id="UP001589608">
    <property type="component" value="Unassembled WGS sequence"/>
</dbReference>
<dbReference type="InterPro" id="IPR007278">
    <property type="entry name" value="DUF397"/>
</dbReference>
<evidence type="ECO:0000259" key="1">
    <source>
        <dbReference type="Pfam" id="PF04149"/>
    </source>
</evidence>
<gene>
    <name evidence="2" type="ORF">ACFFTR_11845</name>
</gene>
<comment type="caution">
    <text evidence="2">The sequence shown here is derived from an EMBL/GenBank/DDBJ whole genome shotgun (WGS) entry which is preliminary data.</text>
</comment>
<keyword evidence="3" id="KW-1185">Reference proteome</keyword>
<name>A0ABV5M4J5_9ACTN</name>
<organism evidence="2 3">
    <name type="scientific">Dactylosporangium vinaceum</name>
    <dbReference type="NCBI Taxonomy" id="53362"/>
    <lineage>
        <taxon>Bacteria</taxon>
        <taxon>Bacillati</taxon>
        <taxon>Actinomycetota</taxon>
        <taxon>Actinomycetes</taxon>
        <taxon>Micromonosporales</taxon>
        <taxon>Micromonosporaceae</taxon>
        <taxon>Dactylosporangium</taxon>
    </lineage>
</organism>
<accession>A0ABV5M4J5</accession>
<dbReference type="Pfam" id="PF04149">
    <property type="entry name" value="DUF397"/>
    <property type="match status" value="1"/>
</dbReference>
<proteinExistence type="predicted"/>
<sequence>MAENSRALVWRKSRFCGSQSCVEVAHGLGAVLIRDSKDPEAAPLQFQPDAWRDFIAGLRNETLSD</sequence>
<protein>
    <submittedName>
        <fullName evidence="2">DUF397 domain-containing protein</fullName>
    </submittedName>
</protein>
<reference evidence="2 3" key="1">
    <citation type="submission" date="2024-09" db="EMBL/GenBank/DDBJ databases">
        <authorList>
            <person name="Sun Q."/>
            <person name="Mori K."/>
        </authorList>
    </citation>
    <scope>NUCLEOTIDE SEQUENCE [LARGE SCALE GENOMIC DNA]</scope>
    <source>
        <strain evidence="2 3">JCM 3307</strain>
    </source>
</reference>
<evidence type="ECO:0000313" key="3">
    <source>
        <dbReference type="Proteomes" id="UP001589608"/>
    </source>
</evidence>
<dbReference type="RefSeq" id="WP_223099342.1">
    <property type="nucleotide sequence ID" value="NZ_CP061913.1"/>
</dbReference>
<feature type="domain" description="DUF397" evidence="1">
    <location>
        <begin position="8"/>
        <end position="59"/>
    </location>
</feature>